<name>A0A518CVH1_9BACT</name>
<evidence type="ECO:0000313" key="2">
    <source>
        <dbReference type="Proteomes" id="UP000319342"/>
    </source>
</evidence>
<proteinExistence type="predicted"/>
<keyword evidence="2" id="KW-1185">Reference proteome</keyword>
<evidence type="ECO:0000313" key="1">
    <source>
        <dbReference type="EMBL" id="QDU83211.1"/>
    </source>
</evidence>
<dbReference type="AlphaFoldDB" id="A0A518CVH1"/>
<gene>
    <name evidence="1" type="ORF">Pla163_03090</name>
</gene>
<accession>A0A518CVH1</accession>
<dbReference type="Proteomes" id="UP000319342">
    <property type="component" value="Chromosome"/>
</dbReference>
<sequence length="338" mass="36566">MSRPLRHFVLGAAILAVLGGVLATVTGSRSREPVVSVVSVVPVERVEHPTPARLRGVANGLTAYSHLRLFYPDASGGTSIADIRPEWTSSRTGLGLEIDWLHRSKYRGSRVPPDPTRVGDTQTVPADFVVSAMCRSGSNTLLIAGWRDGPVQEVVIEELVLRAPAQLAADGEDTWSPPQVASRTTLYSDRSPDVEPIAAFAPMHVPGTGRSFLVKWIMSGTIARIDVESGVETLVAGPGGGRGVLPFDRGLERIDTAFGYGEMKGLGYVYLLDSEYQDPSGGTTRAERRQTIEDGEPLMFIDADTDGVIDRIETYTDLVFRSDAEWDFGPLLHNAGIH</sequence>
<reference evidence="1 2" key="1">
    <citation type="submission" date="2019-02" db="EMBL/GenBank/DDBJ databases">
        <title>Deep-cultivation of Planctomycetes and their phenomic and genomic characterization uncovers novel biology.</title>
        <authorList>
            <person name="Wiegand S."/>
            <person name="Jogler M."/>
            <person name="Boedeker C."/>
            <person name="Pinto D."/>
            <person name="Vollmers J."/>
            <person name="Rivas-Marin E."/>
            <person name="Kohn T."/>
            <person name="Peeters S.H."/>
            <person name="Heuer A."/>
            <person name="Rast P."/>
            <person name="Oberbeckmann S."/>
            <person name="Bunk B."/>
            <person name="Jeske O."/>
            <person name="Meyerdierks A."/>
            <person name="Storesund J.E."/>
            <person name="Kallscheuer N."/>
            <person name="Luecker S."/>
            <person name="Lage O.M."/>
            <person name="Pohl T."/>
            <person name="Merkel B.J."/>
            <person name="Hornburger P."/>
            <person name="Mueller R.-W."/>
            <person name="Bruemmer F."/>
            <person name="Labrenz M."/>
            <person name="Spormann A.M."/>
            <person name="Op den Camp H."/>
            <person name="Overmann J."/>
            <person name="Amann R."/>
            <person name="Jetten M.S.M."/>
            <person name="Mascher T."/>
            <person name="Medema M.H."/>
            <person name="Devos D.P."/>
            <person name="Kaster A.-K."/>
            <person name="Ovreas L."/>
            <person name="Rohde M."/>
            <person name="Galperin M.Y."/>
            <person name="Jogler C."/>
        </authorList>
    </citation>
    <scope>NUCLEOTIDE SEQUENCE [LARGE SCALE GENOMIC DNA]</scope>
    <source>
        <strain evidence="1 2">Pla163</strain>
    </source>
</reference>
<dbReference type="EMBL" id="CP036290">
    <property type="protein sequence ID" value="QDU83211.1"/>
    <property type="molecule type" value="Genomic_DNA"/>
</dbReference>
<protein>
    <submittedName>
        <fullName evidence="1">Uncharacterized protein</fullName>
    </submittedName>
</protein>
<organism evidence="1 2">
    <name type="scientific">Rohdeia mirabilis</name>
    <dbReference type="NCBI Taxonomy" id="2528008"/>
    <lineage>
        <taxon>Bacteria</taxon>
        <taxon>Pseudomonadati</taxon>
        <taxon>Planctomycetota</taxon>
        <taxon>Planctomycetia</taxon>
        <taxon>Planctomycetia incertae sedis</taxon>
        <taxon>Rohdeia</taxon>
    </lineage>
</organism>